<evidence type="ECO:0000256" key="1">
    <source>
        <dbReference type="SAM" id="SignalP"/>
    </source>
</evidence>
<protein>
    <submittedName>
        <fullName evidence="2">Carboxypeptidase regulatory-like domain-containing protein</fullName>
    </submittedName>
</protein>
<gene>
    <name evidence="2" type="ORF">JJB07_06670</name>
</gene>
<dbReference type="SUPFAM" id="SSF89260">
    <property type="entry name" value="Collagen-binding domain"/>
    <property type="match status" value="1"/>
</dbReference>
<feature type="signal peptide" evidence="1">
    <location>
        <begin position="1"/>
        <end position="27"/>
    </location>
</feature>
<keyword evidence="1" id="KW-0732">Signal</keyword>
<name>A0ABS1J8E2_9BACL</name>
<evidence type="ECO:0000313" key="3">
    <source>
        <dbReference type="Proteomes" id="UP000602284"/>
    </source>
</evidence>
<sequence>MDMKKWLTPAAALLLASAFVLPSAAFAESKQPKANGHITQATGAGVTLKGGKAANVNGFQSVDPSHFKTKLPKDKAKKPSLSTQGITAADYGNHDPSTAIYLDLNTLYQNTMSTAGQQDWYYFYAPDASKLTALLPAMQMVGVDYDLHLFHMNDTTGALENEQYSAYGPGSDDQVAMVAQPGYYFLCVNSVSGVDANNPYLFEVAQSYGYDAAEADDNLWQARSKTSDFSVLGNLDNVFDQDWVRYTPSTTEYAKVTFDQLPTGSNYVVDMFATDANGALQSMGGLSANTAGKLALSQGTTYYFHVVSTGTVDPAANYHLQVSRQTTRIGLNTIDSDPNITGYVNYDNGPSMYKWRVQHWMTVNGSMRDADGQAIAGMPITLLVNERLGQQSANGVTDASGNFSIYLANMNPAVGDYSWYGPVSTHYYDIIPMGLGSPISNSNETYVTTLYHYAYSIYHPF</sequence>
<dbReference type="EMBL" id="JAEQNB010000001">
    <property type="protein sequence ID" value="MBL0386329.1"/>
    <property type="molecule type" value="Genomic_DNA"/>
</dbReference>
<evidence type="ECO:0000313" key="2">
    <source>
        <dbReference type="EMBL" id="MBL0386329.1"/>
    </source>
</evidence>
<comment type="caution">
    <text evidence="2">The sequence shown here is derived from an EMBL/GenBank/DDBJ whole genome shotgun (WGS) entry which is preliminary data.</text>
</comment>
<dbReference type="Gene3D" id="2.60.120.380">
    <property type="match status" value="2"/>
</dbReference>
<dbReference type="RefSeq" id="WP_201632497.1">
    <property type="nucleotide sequence ID" value="NZ_JAEQNB010000001.1"/>
</dbReference>
<proteinExistence type="predicted"/>
<keyword evidence="3" id="KW-1185">Reference proteome</keyword>
<reference evidence="2 3" key="1">
    <citation type="submission" date="2021-01" db="EMBL/GenBank/DDBJ databases">
        <title>Tumebacillus sp. strain ITR2 16S ribosomal RNA gene Genome sequencing and assembly.</title>
        <authorList>
            <person name="Kang M."/>
        </authorList>
    </citation>
    <scope>NUCLEOTIDE SEQUENCE [LARGE SCALE GENOMIC DNA]</scope>
    <source>
        <strain evidence="2 3">ITR2</strain>
    </source>
</reference>
<organism evidence="2 3">
    <name type="scientific">Tumebacillus amylolyticus</name>
    <dbReference type="NCBI Taxonomy" id="2801339"/>
    <lineage>
        <taxon>Bacteria</taxon>
        <taxon>Bacillati</taxon>
        <taxon>Bacillota</taxon>
        <taxon>Bacilli</taxon>
        <taxon>Bacillales</taxon>
        <taxon>Alicyclobacillaceae</taxon>
        <taxon>Tumebacillus</taxon>
    </lineage>
</organism>
<accession>A0ABS1J8E2</accession>
<feature type="chain" id="PRO_5047289469" evidence="1">
    <location>
        <begin position="28"/>
        <end position="461"/>
    </location>
</feature>
<dbReference type="Proteomes" id="UP000602284">
    <property type="component" value="Unassembled WGS sequence"/>
</dbReference>